<dbReference type="Pfam" id="PF01753">
    <property type="entry name" value="zf-MYND"/>
    <property type="match status" value="1"/>
</dbReference>
<keyword evidence="1" id="KW-0479">Metal-binding</keyword>
<keyword evidence="2 4" id="KW-0863">Zinc-finger</keyword>
<dbReference type="Pfam" id="PF14737">
    <property type="entry name" value="DUF4470"/>
    <property type="match status" value="1"/>
</dbReference>
<dbReference type="SUPFAM" id="SSF144232">
    <property type="entry name" value="HIT/MYND zinc finger-like"/>
    <property type="match status" value="2"/>
</dbReference>
<keyword evidence="3" id="KW-0862">Zinc</keyword>
<dbReference type="GO" id="GO:0008270">
    <property type="term" value="F:zinc ion binding"/>
    <property type="evidence" value="ECO:0007669"/>
    <property type="project" value="UniProtKB-KW"/>
</dbReference>
<gene>
    <name evidence="7" type="primary">LOC110985506</name>
</gene>
<keyword evidence="6" id="KW-1185">Reference proteome</keyword>
<dbReference type="InterPro" id="IPR002893">
    <property type="entry name" value="Znf_MYND"/>
</dbReference>
<proteinExistence type="predicted"/>
<dbReference type="OMA" id="NEVMHYG"/>
<dbReference type="GeneID" id="110985506"/>
<dbReference type="InterPro" id="IPR027974">
    <property type="entry name" value="DUF4470"/>
</dbReference>
<name>A0A8B7ZB94_ACAPL</name>
<feature type="domain" description="MYND-type" evidence="5">
    <location>
        <begin position="56"/>
        <end position="93"/>
    </location>
</feature>
<evidence type="ECO:0000313" key="7">
    <source>
        <dbReference type="RefSeq" id="XP_022102257.1"/>
    </source>
</evidence>
<dbReference type="Gene3D" id="6.10.140.2220">
    <property type="match status" value="1"/>
</dbReference>
<evidence type="ECO:0000256" key="3">
    <source>
        <dbReference type="ARBA" id="ARBA00022833"/>
    </source>
</evidence>
<sequence length="621" mass="71491">MDITKGHCWRCEKPLPQHSVKCSGCPLAEYCSRGCLQKDRVRHGSVECQVFGTKRCKQCGKQDKLKECAGCNNAWYCNAPCQLRHWNAHKEQCKMTTSYIKGTSRKLAMLYRVQGESVSVHAEPPVYVGNTIASDFLRLEGNEWSESADFGEEELKRTYNVLSVGCGDLRSTVLTVASLPDRYQGQLQVTLDDLDPFVMARNVMFMVMMVRHSTTEGIASSLATIWYSVLISRSDYDLIKVTLQELVQASPEDLLALTQGMVTVSVADLRYLREVWEGWLRLNCDRKAGHSIRLQQQRKCTFDRDIQAIIGLPQYLNRLSQKDAKFMKDWFDHGLFLPKQIRHKNRSLDFDNPTLTGRKLPNVLIKTPKEYDFEYCIRTDQTPFMVWDCLRVDEFTEGSQLSVMARYHAYVTNLLQQVIAFISQGRLTVGVFLAHCLDFPNHHLTLNLPLYDRIFTSNLLDYVGLCTLLNVFKPLLNHDNRHSCIVTQTMNWIGSHTPQADVQRLAPAEVHRYQGMCREDTGFDARLCQDINNHREYYSNIHWFLAYLRAATMAGGVGTPDMDHVPKLNEVMHYGGLRMRDFRKGLNKLMPFQYRVNARRVTMVDGHERNVEWCLPVNNDE</sequence>
<dbReference type="AlphaFoldDB" id="A0A8B7ZB94"/>
<evidence type="ECO:0000256" key="2">
    <source>
        <dbReference type="ARBA" id="ARBA00022771"/>
    </source>
</evidence>
<dbReference type="PROSITE" id="PS01360">
    <property type="entry name" value="ZF_MYND_1"/>
    <property type="match status" value="1"/>
</dbReference>
<protein>
    <submittedName>
        <fullName evidence="7">Uncharacterized protein LOC110985506</fullName>
    </submittedName>
</protein>
<evidence type="ECO:0000313" key="6">
    <source>
        <dbReference type="Proteomes" id="UP000694845"/>
    </source>
</evidence>
<evidence type="ECO:0000259" key="5">
    <source>
        <dbReference type="PROSITE" id="PS50865"/>
    </source>
</evidence>
<reference evidence="7" key="1">
    <citation type="submission" date="2025-08" db="UniProtKB">
        <authorList>
            <consortium name="RefSeq"/>
        </authorList>
    </citation>
    <scope>IDENTIFICATION</scope>
</reference>
<dbReference type="Proteomes" id="UP000694845">
    <property type="component" value="Unplaced"/>
</dbReference>
<evidence type="ECO:0000256" key="1">
    <source>
        <dbReference type="ARBA" id="ARBA00022723"/>
    </source>
</evidence>
<evidence type="ECO:0000256" key="4">
    <source>
        <dbReference type="PROSITE-ProRule" id="PRU00134"/>
    </source>
</evidence>
<dbReference type="KEGG" id="aplc:110985506"/>
<accession>A0A8B7ZB94</accession>
<organism evidence="6 7">
    <name type="scientific">Acanthaster planci</name>
    <name type="common">Crown-of-thorns starfish</name>
    <dbReference type="NCBI Taxonomy" id="133434"/>
    <lineage>
        <taxon>Eukaryota</taxon>
        <taxon>Metazoa</taxon>
        <taxon>Echinodermata</taxon>
        <taxon>Eleutherozoa</taxon>
        <taxon>Asterozoa</taxon>
        <taxon>Asteroidea</taxon>
        <taxon>Valvatacea</taxon>
        <taxon>Valvatida</taxon>
        <taxon>Acanthasteridae</taxon>
        <taxon>Acanthaster</taxon>
    </lineage>
</organism>
<dbReference type="RefSeq" id="XP_022102257.1">
    <property type="nucleotide sequence ID" value="XM_022246565.1"/>
</dbReference>
<dbReference type="OrthoDB" id="5282002at2759"/>
<dbReference type="PROSITE" id="PS50865">
    <property type="entry name" value="ZF_MYND_2"/>
    <property type="match status" value="1"/>
</dbReference>